<evidence type="ECO:0000313" key="3">
    <source>
        <dbReference type="Proteomes" id="UP001162156"/>
    </source>
</evidence>
<proteinExistence type="predicted"/>
<dbReference type="InterPro" id="IPR040676">
    <property type="entry name" value="DUF5641"/>
</dbReference>
<organism evidence="2 3">
    <name type="scientific">Rhamnusium bicolor</name>
    <dbReference type="NCBI Taxonomy" id="1586634"/>
    <lineage>
        <taxon>Eukaryota</taxon>
        <taxon>Metazoa</taxon>
        <taxon>Ecdysozoa</taxon>
        <taxon>Arthropoda</taxon>
        <taxon>Hexapoda</taxon>
        <taxon>Insecta</taxon>
        <taxon>Pterygota</taxon>
        <taxon>Neoptera</taxon>
        <taxon>Endopterygota</taxon>
        <taxon>Coleoptera</taxon>
        <taxon>Polyphaga</taxon>
        <taxon>Cucujiformia</taxon>
        <taxon>Chrysomeloidea</taxon>
        <taxon>Cerambycidae</taxon>
        <taxon>Lepturinae</taxon>
        <taxon>Rhagiini</taxon>
        <taxon>Rhamnusium</taxon>
    </lineage>
</organism>
<accession>A0AAV8WU28</accession>
<feature type="domain" description="DUF5641" evidence="1">
    <location>
        <begin position="3"/>
        <end position="64"/>
    </location>
</feature>
<name>A0AAV8WU28_9CUCU</name>
<evidence type="ECO:0000313" key="2">
    <source>
        <dbReference type="EMBL" id="KAJ8929790.1"/>
    </source>
</evidence>
<sequence>MNKTENLKTGDLVILKEDNINPSRCPLARILEINPSANGIVRVISIKRAEGHTLKRSIHKVIPLAVAAETDIPNVATVDEHVATNVITTNSNTSHKSKGTPLNIRTLFLLFGLLLSTLPKSTQGGYTIQYPPPELYVKHIGHTRIERDIVRVELKYA</sequence>
<protein>
    <recommendedName>
        <fullName evidence="1">DUF5641 domain-containing protein</fullName>
    </recommendedName>
</protein>
<dbReference type="Pfam" id="PF18701">
    <property type="entry name" value="DUF5641"/>
    <property type="match status" value="1"/>
</dbReference>
<dbReference type="Proteomes" id="UP001162156">
    <property type="component" value="Unassembled WGS sequence"/>
</dbReference>
<dbReference type="EMBL" id="JANEYF010004872">
    <property type="protein sequence ID" value="KAJ8929790.1"/>
    <property type="molecule type" value="Genomic_DNA"/>
</dbReference>
<evidence type="ECO:0000259" key="1">
    <source>
        <dbReference type="Pfam" id="PF18701"/>
    </source>
</evidence>
<gene>
    <name evidence="2" type="ORF">NQ314_017487</name>
</gene>
<dbReference type="AlphaFoldDB" id="A0AAV8WU28"/>
<comment type="caution">
    <text evidence="2">The sequence shown here is derived from an EMBL/GenBank/DDBJ whole genome shotgun (WGS) entry which is preliminary data.</text>
</comment>
<keyword evidence="3" id="KW-1185">Reference proteome</keyword>
<reference evidence="2" key="1">
    <citation type="journal article" date="2023" name="Insect Mol. Biol.">
        <title>Genome sequencing provides insights into the evolution of gene families encoding plant cell wall-degrading enzymes in longhorned beetles.</title>
        <authorList>
            <person name="Shin N.R."/>
            <person name="Okamura Y."/>
            <person name="Kirsch R."/>
            <person name="Pauchet Y."/>
        </authorList>
    </citation>
    <scope>NUCLEOTIDE SEQUENCE</scope>
    <source>
        <strain evidence="2">RBIC_L_NR</strain>
    </source>
</reference>